<feature type="non-terminal residue" evidence="1">
    <location>
        <position position="1351"/>
    </location>
</feature>
<name>A0A381UP40_9ZZZZ</name>
<reference evidence="1" key="1">
    <citation type="submission" date="2018-05" db="EMBL/GenBank/DDBJ databases">
        <authorList>
            <person name="Lanie J.A."/>
            <person name="Ng W.-L."/>
            <person name="Kazmierczak K.M."/>
            <person name="Andrzejewski T.M."/>
            <person name="Davidsen T.M."/>
            <person name="Wayne K.J."/>
            <person name="Tettelin H."/>
            <person name="Glass J.I."/>
            <person name="Rusch D."/>
            <person name="Podicherti R."/>
            <person name="Tsui H.-C.T."/>
            <person name="Winkler M.E."/>
        </authorList>
    </citation>
    <scope>NUCLEOTIDE SEQUENCE</scope>
</reference>
<dbReference type="EMBL" id="UINC01006836">
    <property type="protein sequence ID" value="SVA29926.1"/>
    <property type="molecule type" value="Genomic_DNA"/>
</dbReference>
<gene>
    <name evidence="1" type="ORF">METZ01_LOCUS82780</name>
</gene>
<protein>
    <submittedName>
        <fullName evidence="1">Uncharacterized protein</fullName>
    </submittedName>
</protein>
<sequence length="1351" mass="144111">MAVDLTTNSDAIILNSTGTTVDSDATPGLGGPLNGNTFPIGNISITDQAVIDYNTAHGANISIDDLVINKKYADQRYLKVSGGPSGASGQLRVRNEPTDGSEYTLTITAFNNGDPTITNHGFDAGSNGLAFIYNSTATDAVNLVSESIYYIRYIDVNTLSLHASVAEATNDDDSTRVKISASGGSGTQTLADNEYDSTLTGNWLSSEALPRKAIVRRQGDTMEGILNLFDHPGAMAGLGRTYPDAYANIVANREFLADEVMAWFDTAYPNAHNQLFSVSAATYSPASGVMELTVGSHTLQAGTTIKIDANSLTFTCALDSHATNHTYPRATGSSAPGGYDPVYNTAIAITGVTATTITVNVGISSDTSAHTFVSATSNCISTERHEKCERDTKFNIDAIAHDVKHGGNAEIIRVSKYYWEGASSQLAAGEINYAILINNKLRDFINTNIIPNVALSTNQNPVVTTQTTTTKNGEAGADTKVTSLVATINNITENGLDVIPTPTPAVDVGDLQAATKKYVDSAVTHSATNLFVNTKGDDSMEGIPQDKWGRTLGTAYATIGAAAARAEEIMNTTPYEPGPWRQVITYNNGANDSTITSSGVDNSSGYGDVKLLIDANRQFIIEEAVASTEASYPTHVNFGTLCRRDLGYALDGLIIDIINGLNANYQAILVGQRFYNSNSGLYAITTQKDQTLHAIGYAKQLVNYILTNTSPGSLFQTDYTQTINNSWTVDANGLASAQAKFTIIENIVTNGLSVSPALVDGSTWEIKLDNGGTGNVDPNPTNSPDLIAGKMVRGLTTHATGKVVSVTQGASVDTVLVDLLEPKTFAIGEKVEFAQPIREKHIAIKVESGVYYEDLPIKLPDNVSLQGDEMRRSIIRPRDRVSQSPWVRMYFYRDLTFDGLTIATQNYGYHYLSDTNDNASTPKNNKELDILLLNNSSIIKNITFQGHGGFAQVLDPEGAILTKSPYTFDAACYSQSINAKAFRGGMYIDAFAGNLPTKVTNVVSPFILDVTSDAGTGLRIRKPMTPCPFYIDGDRYQINAIKNYDQANGTAQLLLDSTSNSGNGWTGAYSPPYSINVQTAGNKSALGHAFTQINDLGYGIVVTNSGLSELVSCFTYFCQTGMYANQGGKIRSLNSSCCHGTYGLVSSGSDPNESVDPITLTSDMVQTALARDDGASLTNPSGALSIYVFDLDYVVTNNSEVEVDHGGITGVIRYEVTTIETTTETAPASTRDSAIYKINLGTSGKNETSTTGLKQAIADDQTITIRANSQFVFGAVDDPSPTKPTTAIVFDETPTVTYRSISYSTSNPVGVALPANSALIAFDDVYDYIKVVVNDAEAQNSTHAGAGTTMG</sequence>
<evidence type="ECO:0000313" key="1">
    <source>
        <dbReference type="EMBL" id="SVA29926.1"/>
    </source>
</evidence>
<proteinExistence type="predicted"/>
<accession>A0A381UP40</accession>
<organism evidence="1">
    <name type="scientific">marine metagenome</name>
    <dbReference type="NCBI Taxonomy" id="408172"/>
    <lineage>
        <taxon>unclassified sequences</taxon>
        <taxon>metagenomes</taxon>
        <taxon>ecological metagenomes</taxon>
    </lineage>
</organism>